<dbReference type="Pfam" id="PF01805">
    <property type="entry name" value="Surp"/>
    <property type="match status" value="1"/>
</dbReference>
<dbReference type="Gene3D" id="1.25.40.90">
    <property type="match status" value="1"/>
</dbReference>
<dbReference type="SUPFAM" id="SSF109905">
    <property type="entry name" value="Surp module (SWAP domain)"/>
    <property type="match status" value="1"/>
</dbReference>
<dbReference type="SUPFAM" id="SSF48464">
    <property type="entry name" value="ENTH/VHS domain"/>
    <property type="match status" value="1"/>
</dbReference>
<reference evidence="8" key="1">
    <citation type="journal article" date="2023" name="Science">
        <title>Genome structures resolve the early diversification of teleost fishes.</title>
        <authorList>
            <person name="Parey E."/>
            <person name="Louis A."/>
            <person name="Montfort J."/>
            <person name="Bouchez O."/>
            <person name="Roques C."/>
            <person name="Iampietro C."/>
            <person name="Lluch J."/>
            <person name="Castinel A."/>
            <person name="Donnadieu C."/>
            <person name="Desvignes T."/>
            <person name="Floi Bucao C."/>
            <person name="Jouanno E."/>
            <person name="Wen M."/>
            <person name="Mejri S."/>
            <person name="Dirks R."/>
            <person name="Jansen H."/>
            <person name="Henkel C."/>
            <person name="Chen W.J."/>
            <person name="Zahm M."/>
            <person name="Cabau C."/>
            <person name="Klopp C."/>
            <person name="Thompson A.W."/>
            <person name="Robinson-Rechavi M."/>
            <person name="Braasch I."/>
            <person name="Lecointre G."/>
            <person name="Bobe J."/>
            <person name="Postlethwait J.H."/>
            <person name="Berthelot C."/>
            <person name="Roest Crollius H."/>
            <person name="Guiguen Y."/>
        </authorList>
    </citation>
    <scope>NUCLEOTIDE SEQUENCE</scope>
    <source>
        <strain evidence="8">NC1722</strain>
    </source>
</reference>
<feature type="compositionally biased region" description="Basic and acidic residues" evidence="4">
    <location>
        <begin position="1002"/>
        <end position="1032"/>
    </location>
</feature>
<feature type="domain" description="CID" evidence="7">
    <location>
        <begin position="611"/>
        <end position="756"/>
    </location>
</feature>
<dbReference type="InterPro" id="IPR008942">
    <property type="entry name" value="ENTH_VHS"/>
</dbReference>
<dbReference type="Gene3D" id="6.10.140.420">
    <property type="match status" value="1"/>
</dbReference>
<dbReference type="Gene3D" id="3.30.70.330">
    <property type="match status" value="1"/>
</dbReference>
<dbReference type="SUPFAM" id="SSF54928">
    <property type="entry name" value="RNA-binding domain, RBD"/>
    <property type="match status" value="1"/>
</dbReference>
<dbReference type="InterPro" id="IPR051485">
    <property type="entry name" value="SR-CTD_assoc_factor"/>
</dbReference>
<feature type="compositionally biased region" description="Basic and acidic residues" evidence="4">
    <location>
        <begin position="913"/>
        <end position="938"/>
    </location>
</feature>
<dbReference type="InterPro" id="IPR000504">
    <property type="entry name" value="RRM_dom"/>
</dbReference>
<keyword evidence="9" id="KW-1185">Reference proteome</keyword>
<dbReference type="GO" id="GO:0003723">
    <property type="term" value="F:RNA binding"/>
    <property type="evidence" value="ECO:0007669"/>
    <property type="project" value="UniProtKB-UniRule"/>
</dbReference>
<dbReference type="Pfam" id="PF07078">
    <property type="entry name" value="FYTT"/>
    <property type="match status" value="1"/>
</dbReference>
<feature type="coiled-coil region" evidence="3">
    <location>
        <begin position="293"/>
        <end position="324"/>
    </location>
</feature>
<comment type="caution">
    <text evidence="8">The sequence shown here is derived from an EMBL/GenBank/DDBJ whole genome shotgun (WGS) entry which is preliminary data.</text>
</comment>
<dbReference type="PROSITE" id="PS50128">
    <property type="entry name" value="SURP"/>
    <property type="match status" value="1"/>
</dbReference>
<dbReference type="InterPro" id="IPR013170">
    <property type="entry name" value="mRNA_splic_Cwf21_dom"/>
</dbReference>
<evidence type="ECO:0000259" key="5">
    <source>
        <dbReference type="PROSITE" id="PS50102"/>
    </source>
</evidence>
<dbReference type="PANTHER" id="PTHR23140">
    <property type="entry name" value="RNA PROCESSING PROTEIN LD23810P"/>
    <property type="match status" value="1"/>
</dbReference>
<dbReference type="CDD" id="cd12223">
    <property type="entry name" value="RRM_SR140"/>
    <property type="match status" value="1"/>
</dbReference>
<name>A0AAD7T104_9TELE</name>
<evidence type="ECO:0000256" key="2">
    <source>
        <dbReference type="PROSITE-ProRule" id="PRU00176"/>
    </source>
</evidence>
<dbReference type="SMART" id="SM00582">
    <property type="entry name" value="RPR"/>
    <property type="match status" value="1"/>
</dbReference>
<dbReference type="GO" id="GO:0006396">
    <property type="term" value="P:RNA processing"/>
    <property type="evidence" value="ECO:0007669"/>
    <property type="project" value="InterPro"/>
</dbReference>
<feature type="domain" description="SURP motif" evidence="6">
    <location>
        <begin position="505"/>
        <end position="548"/>
    </location>
</feature>
<dbReference type="SMART" id="SM00648">
    <property type="entry name" value="SWAP"/>
    <property type="match status" value="1"/>
</dbReference>
<evidence type="ECO:0000313" key="8">
    <source>
        <dbReference type="EMBL" id="KAJ8412429.1"/>
    </source>
</evidence>
<keyword evidence="3" id="KW-0175">Coiled coil</keyword>
<feature type="region of interest" description="Disordered" evidence="4">
    <location>
        <begin position="854"/>
        <end position="1080"/>
    </location>
</feature>
<dbReference type="InterPro" id="IPR035979">
    <property type="entry name" value="RBD_domain_sf"/>
</dbReference>
<dbReference type="Pfam" id="PF08312">
    <property type="entry name" value="cwf21"/>
    <property type="match status" value="1"/>
</dbReference>
<dbReference type="Pfam" id="PF04818">
    <property type="entry name" value="CID"/>
    <property type="match status" value="1"/>
</dbReference>
<accession>A0AAD7T104</accession>
<dbReference type="SMART" id="SM00360">
    <property type="entry name" value="RRM"/>
    <property type="match status" value="1"/>
</dbReference>
<dbReference type="InterPro" id="IPR006569">
    <property type="entry name" value="CID_dom"/>
</dbReference>
<protein>
    <recommendedName>
        <fullName evidence="10">U2 snRNP-associated SURP motif-containing protein</fullName>
    </recommendedName>
</protein>
<feature type="compositionally biased region" description="Basic residues" evidence="4">
    <location>
        <begin position="1043"/>
        <end position="1080"/>
    </location>
</feature>
<dbReference type="CDD" id="cd21370">
    <property type="entry name" value="cwf21_SR140"/>
    <property type="match status" value="1"/>
</dbReference>
<evidence type="ECO:0000256" key="4">
    <source>
        <dbReference type="SAM" id="MobiDB-lite"/>
    </source>
</evidence>
<dbReference type="InterPro" id="IPR012677">
    <property type="entry name" value="Nucleotide-bd_a/b_plait_sf"/>
</dbReference>
<dbReference type="Proteomes" id="UP001221898">
    <property type="component" value="Unassembled WGS sequence"/>
</dbReference>
<evidence type="ECO:0000256" key="3">
    <source>
        <dbReference type="SAM" id="Coils"/>
    </source>
</evidence>
<feature type="compositionally biased region" description="Basic and acidic residues" evidence="4">
    <location>
        <begin position="952"/>
        <end position="994"/>
    </location>
</feature>
<evidence type="ECO:0000259" key="6">
    <source>
        <dbReference type="PROSITE" id="PS50128"/>
    </source>
</evidence>
<evidence type="ECO:0008006" key="10">
    <source>
        <dbReference type="Google" id="ProtNLM"/>
    </source>
</evidence>
<feature type="region of interest" description="Disordered" evidence="4">
    <location>
        <begin position="589"/>
        <end position="611"/>
    </location>
</feature>
<dbReference type="PANTHER" id="PTHR23140:SF5">
    <property type="entry name" value="U2-ASSOCIATED SR140 PROTEIN-LIKE"/>
    <property type="match status" value="1"/>
</dbReference>
<dbReference type="Gene3D" id="1.10.10.790">
    <property type="entry name" value="Surp module"/>
    <property type="match status" value="1"/>
</dbReference>
<dbReference type="PROSITE" id="PS51391">
    <property type="entry name" value="CID"/>
    <property type="match status" value="1"/>
</dbReference>
<dbReference type="AlphaFoldDB" id="A0AAD7T104"/>
<keyword evidence="1 2" id="KW-0694">RNA-binding</keyword>
<dbReference type="EMBL" id="JAINUG010000019">
    <property type="protein sequence ID" value="KAJ8412429.1"/>
    <property type="molecule type" value="Genomic_DNA"/>
</dbReference>
<organism evidence="8 9">
    <name type="scientific">Aldrovandia affinis</name>
    <dbReference type="NCBI Taxonomy" id="143900"/>
    <lineage>
        <taxon>Eukaryota</taxon>
        <taxon>Metazoa</taxon>
        <taxon>Chordata</taxon>
        <taxon>Craniata</taxon>
        <taxon>Vertebrata</taxon>
        <taxon>Euteleostomi</taxon>
        <taxon>Actinopterygii</taxon>
        <taxon>Neopterygii</taxon>
        <taxon>Teleostei</taxon>
        <taxon>Notacanthiformes</taxon>
        <taxon>Halosauridae</taxon>
        <taxon>Aldrovandia</taxon>
    </lineage>
</organism>
<dbReference type="PROSITE" id="PS50102">
    <property type="entry name" value="RRM"/>
    <property type="match status" value="1"/>
</dbReference>
<proteinExistence type="predicted"/>
<gene>
    <name evidence="8" type="ORF">AAFF_G00127650</name>
</gene>
<sequence>MKTPFRRVFYQPNSVLPGTLERSKARANGKACSVDPSQLHCDTEVSVDTPVPFRRHRILHSQWRQSQERSRQVTLNRGFLAMKEKEKLETVYQKSTSWRMAPSAGSILTVSTHNSRLASGAKAKLKQLAVTGRSTEAGGMKLPQPKGIPLGFNFKATSNQTQVTLNDRFTSLKNRRLKSNAISVGNMSDKKGKHVGVKRTLNTKEQEELKKKEEEKAAEVFEEFLASFDSNEKSGVKTFVRGGIVNATKEEEAAEVKKNKLYRPATKLTPLSPNVLLTQSSEIKKPIVKKKTEEKKKSNLELFKEELKQIQEEREERYKRKKNEPGGYGDVDIPLFRRSIFDDDPGVPTTTNLYIGCINPKMNEEMLCKEFGKYGPLASVKIMWPRTDEERTRVTNRGFVAFMTRKDAERALAALEGKTVMGFEMKLGWGKAVRIPPQPLYTPIGVLKMSTPPPPSGLPFNAQPRERFRNDFTKAWGRSKDEFEKTLSEAVVKVVIPTERNILGLIHRMIEFVVREGPMFEAIIMSKEKNNPDFRFLFDNKNQEHVYYRWKLYSILQGEPPNEWRTADYRMFRGGSLWRPPLLKPYLHGDEDGLEEPASPSQEEEVKKGQLKAEHRDKLENVLRALTPRREEIGDAMVFCLERAEAAEEVVGCIAEALSLLQTPLQKKIARLYLVSDILYNSCAKVANASYYRKYFELKLPQIFGDISEAYRNIQARLQAEQFKQKVMCCFRAWEDWTVYPEPYLIQLQNIFLGLIKAGEVIERPEVTSPNLDGAPLEDLDGSPMPSLPWDPTSLDGVPVDDIDGVPLGILLDDIDGMPMEESSEKDKSLPHSRVALSKWERVDDAEVLPQVNTESKWDLLEGQDSEGEVNAGANTKEDNGDTEEDSSGEDSASPSKYNAADFKKSLSNFELSEDKRTKLREIEVKVMKFQDELESGKRPKKSGMSVQQQVEHYRNKLLQKEFDKDDQNRKSTQKSKERVKKDEKRDKAEDRSKTKDKKRGNKEASQDLDRNRGRSKDAEEEKTRERTERYRGRSSISPSKTKSPKKSKRLRSPSPGRKSKRSSSRSPHRSNKKMKKSKH</sequence>
<dbReference type="InterPro" id="IPR035967">
    <property type="entry name" value="SWAP/Surp_sf"/>
</dbReference>
<dbReference type="InterPro" id="IPR035009">
    <property type="entry name" value="SR140_RRM"/>
</dbReference>
<dbReference type="Pfam" id="PF00076">
    <property type="entry name" value="RRM_1"/>
    <property type="match status" value="1"/>
</dbReference>
<dbReference type="SMART" id="SM01115">
    <property type="entry name" value="cwf21"/>
    <property type="match status" value="1"/>
</dbReference>
<evidence type="ECO:0000256" key="1">
    <source>
        <dbReference type="ARBA" id="ARBA00022884"/>
    </source>
</evidence>
<dbReference type="InterPro" id="IPR000061">
    <property type="entry name" value="Surp"/>
</dbReference>
<evidence type="ECO:0000259" key="7">
    <source>
        <dbReference type="PROSITE" id="PS51391"/>
    </source>
</evidence>
<dbReference type="GO" id="GO:0005634">
    <property type="term" value="C:nucleus"/>
    <property type="evidence" value="ECO:0007669"/>
    <property type="project" value="TreeGrafter"/>
</dbReference>
<dbReference type="InterPro" id="IPR047488">
    <property type="entry name" value="SR140_cwf21"/>
</dbReference>
<evidence type="ECO:0000313" key="9">
    <source>
        <dbReference type="Proteomes" id="UP001221898"/>
    </source>
</evidence>
<feature type="domain" description="RRM" evidence="5">
    <location>
        <begin position="351"/>
        <end position="432"/>
    </location>
</feature>